<comment type="caution">
    <text evidence="1">The sequence shown here is derived from an EMBL/GenBank/DDBJ whole genome shotgun (WGS) entry which is preliminary data.</text>
</comment>
<dbReference type="EMBL" id="CAJMWT010008132">
    <property type="protein sequence ID" value="CAE6530986.1"/>
    <property type="molecule type" value="Genomic_DNA"/>
</dbReference>
<dbReference type="Proteomes" id="UP000663843">
    <property type="component" value="Unassembled WGS sequence"/>
</dbReference>
<evidence type="ECO:0000313" key="1">
    <source>
        <dbReference type="EMBL" id="CAE6530986.1"/>
    </source>
</evidence>
<evidence type="ECO:0000313" key="2">
    <source>
        <dbReference type="Proteomes" id="UP000663843"/>
    </source>
</evidence>
<accession>A0A8H3DPV6</accession>
<name>A0A8H3DPV6_9AGAM</name>
<organism evidence="1 2">
    <name type="scientific">Rhizoctonia solani</name>
    <dbReference type="NCBI Taxonomy" id="456999"/>
    <lineage>
        <taxon>Eukaryota</taxon>
        <taxon>Fungi</taxon>
        <taxon>Dikarya</taxon>
        <taxon>Basidiomycota</taxon>
        <taxon>Agaricomycotina</taxon>
        <taxon>Agaricomycetes</taxon>
        <taxon>Cantharellales</taxon>
        <taxon>Ceratobasidiaceae</taxon>
        <taxon>Rhizoctonia</taxon>
    </lineage>
</organism>
<protein>
    <submittedName>
        <fullName evidence="1">Uncharacterized protein</fullName>
    </submittedName>
</protein>
<dbReference type="AlphaFoldDB" id="A0A8H3DPV6"/>
<proteinExistence type="predicted"/>
<reference evidence="1" key="1">
    <citation type="submission" date="2021-01" db="EMBL/GenBank/DDBJ databases">
        <authorList>
            <person name="Kaushik A."/>
        </authorList>
    </citation>
    <scope>NUCLEOTIDE SEQUENCE</scope>
    <source>
        <strain evidence="1">AG2-2IIIB</strain>
    </source>
</reference>
<gene>
    <name evidence="1" type="ORF">RDB_LOCUS178660</name>
</gene>
<sequence length="161" mass="17995">MSAGLVPGYYYLEVTAHSHPLADECCCMNREAVTAGSSVGDNITIAQLETGSARQQWNLIHAQDDTFFVQSMSSPDLYIGLNKMEHGEKFLMSHERQPFWLFWHPPPNGCGDRMLRLRHNKMDPVVVAAVNEGSKNITQGHFPAEYVIKGIHMSVVPVRPS</sequence>